<dbReference type="Pfam" id="PF04786">
    <property type="entry name" value="Baculo_DNA_bind"/>
    <property type="match status" value="1"/>
</dbReference>
<evidence type="ECO:0000313" key="3">
    <source>
        <dbReference type="EMBL" id="AIW65169.1"/>
    </source>
</evidence>
<dbReference type="EMBL" id="KM234105">
    <property type="protein sequence ID" value="AIW65168.1"/>
    <property type="molecule type" value="Genomic_DNA"/>
</dbReference>
<dbReference type="EMBL" id="KM234107">
    <property type="protein sequence ID" value="AIW65170.1"/>
    <property type="molecule type" value="Genomic_DNA"/>
</dbReference>
<evidence type="ECO:0000313" key="2">
    <source>
        <dbReference type="EMBL" id="AIW65168.1"/>
    </source>
</evidence>
<sequence length="336" mass="38532">MTTRNLNGYIPIWTRLIVNRMPLSINIAITCFSDRIKGISANSLVAFNIMALNPINTSNITECNNPLANIGDVTNIKWDQKLINNLNKQASESLRAFRCASNDFGIKALQLQKYCSLNDLVKHISVNKTDNSFSYEENKLDFYKIDSEKKTQYMFGFKTISKPRLCYFWERAEIKMCRGTYGDFHIIAMINEASVINVMEHMMGIYMKKIQRQIHTTPITIDDGVLVSIPKEMPAREKFLSRFFVLDVADNSTNIENNTCDNPMVVSRMSIELYQKLFNVSDAKKISDCHNFIVCTLFNGVSEKTKILQPSKETQSSFNLWLTPIVFVYVRDSAQN</sequence>
<protein>
    <submittedName>
        <fullName evidence="2">DNA binding protein</fullName>
    </submittedName>
    <submittedName>
        <fullName evidence="1">Dbp</fullName>
    </submittedName>
</protein>
<dbReference type="KEGG" id="vg:1463411"/>
<dbReference type="Proteomes" id="UP000202129">
    <property type="component" value="Segment"/>
</dbReference>
<dbReference type="OrthoDB" id="8515at10239"/>
<organism evidence="1 5">
    <name type="scientific">Adoxophyes orana granulovirus</name>
    <name type="common">AoGV</name>
    <dbReference type="NCBI Taxonomy" id="170617"/>
    <lineage>
        <taxon>Viruses</taxon>
        <taxon>Viruses incertae sedis</taxon>
        <taxon>Naldaviricetes</taxon>
        <taxon>Lefavirales</taxon>
        <taxon>Baculoviridae</taxon>
        <taxon>Betabaculovirus</taxon>
        <taxon>Betabaculovirus adoranae</taxon>
    </lineage>
</organism>
<accession>Q7T9U7</accession>
<reference evidence="2" key="2">
    <citation type="journal article" date="2015" name="J. Gen. Virol.">
        <title>Isolation of an Adoxophyes orana granulovirus (AdorGV) occlusion body morphology mutant: biological activity, genome sequence and relationship to other isolates of AdorGV.</title>
        <authorList>
            <person name="Nakai M."/>
            <person name="Harrison R.L."/>
            <person name="Uchida H."/>
            <person name="Ukuda R."/>
            <person name="Hikihara S."/>
            <person name="Ishii K."/>
            <person name="Kunimi Y."/>
        </authorList>
    </citation>
    <scope>NUCLEOTIDE SEQUENCE</scope>
    <source>
        <strain evidence="2">AdorGV-K</strain>
        <strain evidence="3">AdorGV-Tks</strain>
        <strain evidence="4">AdorGV-To</strain>
    </source>
</reference>
<keyword evidence="5" id="KW-1185">Reference proteome</keyword>
<evidence type="ECO:0000313" key="5">
    <source>
        <dbReference type="Proteomes" id="UP000202129"/>
    </source>
</evidence>
<dbReference type="EMBL" id="AF547984">
    <property type="protein sequence ID" value="AAP85705.1"/>
    <property type="molecule type" value="Genomic_DNA"/>
</dbReference>
<organismHost>
    <name type="scientific">Adoxophyes</name>
    <dbReference type="NCBI Taxonomy" id="85584"/>
</organismHost>
<dbReference type="RefSeq" id="NP_872522.1">
    <property type="nucleotide sequence ID" value="NC_005038.1"/>
</dbReference>
<gene>
    <name evidence="1" type="primary">dbp</name>
</gene>
<dbReference type="EMBL" id="KM234106">
    <property type="protein sequence ID" value="AIW65169.1"/>
    <property type="molecule type" value="Genomic_DNA"/>
</dbReference>
<evidence type="ECO:0000313" key="4">
    <source>
        <dbReference type="EMBL" id="AIW65170.1"/>
    </source>
</evidence>
<dbReference type="InterPro" id="IPR006871">
    <property type="entry name" value="ssDNA-bd_baculovirus"/>
</dbReference>
<name>Q7T9U7_GVAO</name>
<proteinExistence type="predicted"/>
<dbReference type="GeneID" id="1463411"/>
<evidence type="ECO:0000313" key="1">
    <source>
        <dbReference type="EMBL" id="AAP85705.1"/>
    </source>
</evidence>
<reference evidence="1 5" key="1">
    <citation type="journal article" date="2003" name="Virology">
        <title>The complete sequence of the Adoxophyes orana granulovirus genome.</title>
        <authorList>
            <person name="Wormleaton S."/>
            <person name="Kuzio J."/>
            <person name="Winstanley D."/>
        </authorList>
    </citation>
    <scope>NUCLEOTIDE SEQUENCE [LARGE SCALE GENOMIC DNA]</scope>
</reference>